<feature type="region of interest" description="Disordered" evidence="1">
    <location>
        <begin position="1"/>
        <end position="114"/>
    </location>
</feature>
<feature type="transmembrane region" description="Helical" evidence="2">
    <location>
        <begin position="133"/>
        <end position="152"/>
    </location>
</feature>
<organism evidence="3 4">
    <name type="scientific">Stackebrandtia albiflava</name>
    <dbReference type="NCBI Taxonomy" id="406432"/>
    <lineage>
        <taxon>Bacteria</taxon>
        <taxon>Bacillati</taxon>
        <taxon>Actinomycetota</taxon>
        <taxon>Actinomycetes</taxon>
        <taxon>Glycomycetales</taxon>
        <taxon>Glycomycetaceae</taxon>
        <taxon>Stackebrandtia</taxon>
    </lineage>
</organism>
<gene>
    <name evidence="3" type="ORF">LX16_0834</name>
</gene>
<reference evidence="3 4" key="1">
    <citation type="journal article" date="2013" name="Stand. Genomic Sci.">
        <title>Genomic Encyclopedia of Type Strains, Phase I: The one thousand microbial genomes (KMG-I) project.</title>
        <authorList>
            <person name="Kyrpides N.C."/>
            <person name="Woyke T."/>
            <person name="Eisen J.A."/>
            <person name="Garrity G."/>
            <person name="Lilburn T.G."/>
            <person name="Beck B.J."/>
            <person name="Whitman W.B."/>
            <person name="Hugenholtz P."/>
            <person name="Klenk H.P."/>
        </authorList>
    </citation>
    <scope>NUCLEOTIDE SEQUENCE [LARGE SCALE GENOMIC DNA]</scope>
    <source>
        <strain evidence="3 4">DSM 45044</strain>
    </source>
</reference>
<feature type="compositionally biased region" description="Basic and acidic residues" evidence="1">
    <location>
        <begin position="1"/>
        <end position="17"/>
    </location>
</feature>
<evidence type="ECO:0008006" key="5">
    <source>
        <dbReference type="Google" id="ProtNLM"/>
    </source>
</evidence>
<feature type="transmembrane region" description="Helical" evidence="2">
    <location>
        <begin position="158"/>
        <end position="179"/>
    </location>
</feature>
<keyword evidence="2" id="KW-1133">Transmembrane helix</keyword>
<evidence type="ECO:0000256" key="1">
    <source>
        <dbReference type="SAM" id="MobiDB-lite"/>
    </source>
</evidence>
<protein>
    <recommendedName>
        <fullName evidence="5">DUF3043 family protein</fullName>
    </recommendedName>
</protein>
<sequence length="237" mass="27689">MFNRQPRDRDTESENHTVSDTTTEPESTETEATPRDRTKSGATPKRQAVKRARPPKNPPMTHKEAREQAKANRGPKPDKAARREQAARRREERERVTQGQDRGDPMYDKYHMPRDKGPERLLVRDLVDARRSVGQYFFLIAIVIMFLSSSGLPLQVQQYALVAWVVVLLAFVVDSILLSRKVKRMVWERFPKTTQRKPGLYWYAISRSMMFRRLRMPRPRPGIDYKTPTADLGKHFR</sequence>
<proteinExistence type="predicted"/>
<keyword evidence="2" id="KW-0812">Transmembrane</keyword>
<name>A0A562VB90_9ACTN</name>
<dbReference type="Proteomes" id="UP000321617">
    <property type="component" value="Unassembled WGS sequence"/>
</dbReference>
<keyword evidence="4" id="KW-1185">Reference proteome</keyword>
<keyword evidence="2" id="KW-0472">Membrane</keyword>
<dbReference type="EMBL" id="VLLL01000005">
    <property type="protein sequence ID" value="TWJ15135.1"/>
    <property type="molecule type" value="Genomic_DNA"/>
</dbReference>
<evidence type="ECO:0000256" key="2">
    <source>
        <dbReference type="SAM" id="Phobius"/>
    </source>
</evidence>
<evidence type="ECO:0000313" key="3">
    <source>
        <dbReference type="EMBL" id="TWJ15135.1"/>
    </source>
</evidence>
<dbReference type="AlphaFoldDB" id="A0A562VB90"/>
<comment type="caution">
    <text evidence="3">The sequence shown here is derived from an EMBL/GenBank/DDBJ whole genome shotgun (WGS) entry which is preliminary data.</text>
</comment>
<dbReference type="Pfam" id="PF11241">
    <property type="entry name" value="DUF3043"/>
    <property type="match status" value="1"/>
</dbReference>
<accession>A0A562VB90</accession>
<evidence type="ECO:0000313" key="4">
    <source>
        <dbReference type="Proteomes" id="UP000321617"/>
    </source>
</evidence>
<dbReference type="RefSeq" id="WP_244615759.1">
    <property type="nucleotide sequence ID" value="NZ_BAABIJ010000001.1"/>
</dbReference>
<dbReference type="InterPro" id="IPR021403">
    <property type="entry name" value="DUF3043"/>
</dbReference>
<feature type="compositionally biased region" description="Basic and acidic residues" evidence="1">
    <location>
        <begin position="61"/>
        <end position="114"/>
    </location>
</feature>